<evidence type="ECO:0000313" key="2">
    <source>
        <dbReference type="Proteomes" id="UP001063166"/>
    </source>
</evidence>
<name>A0A9P3UU76_LYOSH</name>
<dbReference type="AlphaFoldDB" id="A0A9P3UU76"/>
<evidence type="ECO:0000313" key="1">
    <source>
        <dbReference type="EMBL" id="GLB44440.1"/>
    </source>
</evidence>
<dbReference type="EMBL" id="BRPK01000017">
    <property type="protein sequence ID" value="GLB44440.1"/>
    <property type="molecule type" value="Genomic_DNA"/>
</dbReference>
<dbReference type="Gene3D" id="2.60.120.260">
    <property type="entry name" value="Galactose-binding domain-like"/>
    <property type="match status" value="1"/>
</dbReference>
<dbReference type="OrthoDB" id="3265734at2759"/>
<organism evidence="1 2">
    <name type="scientific">Lyophyllum shimeji</name>
    <name type="common">Hon-shimeji</name>
    <name type="synonym">Tricholoma shimeji</name>
    <dbReference type="NCBI Taxonomy" id="47721"/>
    <lineage>
        <taxon>Eukaryota</taxon>
        <taxon>Fungi</taxon>
        <taxon>Dikarya</taxon>
        <taxon>Basidiomycota</taxon>
        <taxon>Agaricomycotina</taxon>
        <taxon>Agaricomycetes</taxon>
        <taxon>Agaricomycetidae</taxon>
        <taxon>Agaricales</taxon>
        <taxon>Tricholomatineae</taxon>
        <taxon>Lyophyllaceae</taxon>
        <taxon>Lyophyllum</taxon>
    </lineage>
</organism>
<sequence>MASTSETSRIDDRDPRIVYTGNWEAAGDPEHEFDGTSHGTRSNGAQALFTFVGSAVSVYGTIEKGTLGAAGAPTSSYTIDGSAVGRFTGTPKSDTVFRQPFFVSGTLPAAGNHTLGAFSSTHIPVVK</sequence>
<reference evidence="1" key="1">
    <citation type="submission" date="2022-07" db="EMBL/GenBank/DDBJ databases">
        <title>The genome of Lyophyllum shimeji provides insight into the initial evolution of ectomycorrhizal fungal genome.</title>
        <authorList>
            <person name="Kobayashi Y."/>
            <person name="Shibata T."/>
            <person name="Hirakawa H."/>
            <person name="Shigenobu S."/>
            <person name="Nishiyama T."/>
            <person name="Yamada A."/>
            <person name="Hasebe M."/>
            <person name="Kawaguchi M."/>
        </authorList>
    </citation>
    <scope>NUCLEOTIDE SEQUENCE</scope>
    <source>
        <strain evidence="1">AT787</strain>
    </source>
</reference>
<protein>
    <submittedName>
        <fullName evidence="1">Uncharacterized protein</fullName>
    </submittedName>
</protein>
<comment type="caution">
    <text evidence="1">The sequence shown here is derived from an EMBL/GenBank/DDBJ whole genome shotgun (WGS) entry which is preliminary data.</text>
</comment>
<keyword evidence="2" id="KW-1185">Reference proteome</keyword>
<accession>A0A9P3UU76</accession>
<gene>
    <name evidence="1" type="ORF">LshimejAT787_1700670</name>
</gene>
<proteinExistence type="predicted"/>
<dbReference type="Proteomes" id="UP001063166">
    <property type="component" value="Unassembled WGS sequence"/>
</dbReference>